<dbReference type="AlphaFoldDB" id="A0A4Y5Z613"/>
<dbReference type="OrthoDB" id="9864977at2"/>
<keyword evidence="1" id="KW-0472">Membrane</keyword>
<protein>
    <submittedName>
        <fullName evidence="2">Uncharacterized protein</fullName>
    </submittedName>
</protein>
<sequence length="79" mass="8515">MTGEFLRDLAVRVGRLEIDLGAIATKVSAIEEKVAHMPTKADLWRTFAVASAAVIGVMWVAIQYLAKPYIDALASRLGG</sequence>
<keyword evidence="3" id="KW-1185">Reference proteome</keyword>
<dbReference type="RefSeq" id="WP_139984464.1">
    <property type="nucleotide sequence ID" value="NZ_CP041046.1"/>
</dbReference>
<name>A0A4Y5Z613_9GAMM</name>
<keyword evidence="1" id="KW-1133">Transmembrane helix</keyword>
<dbReference type="KEGG" id="lpy:FIV34_15895"/>
<keyword evidence="1" id="KW-0812">Transmembrane</keyword>
<evidence type="ECO:0000313" key="2">
    <source>
        <dbReference type="EMBL" id="QDE40584.1"/>
    </source>
</evidence>
<organism evidence="2 3">
    <name type="scientific">Luteibacter pinisoli</name>
    <dbReference type="NCBI Taxonomy" id="2589080"/>
    <lineage>
        <taxon>Bacteria</taxon>
        <taxon>Pseudomonadati</taxon>
        <taxon>Pseudomonadota</taxon>
        <taxon>Gammaproteobacteria</taxon>
        <taxon>Lysobacterales</taxon>
        <taxon>Rhodanobacteraceae</taxon>
        <taxon>Luteibacter</taxon>
    </lineage>
</organism>
<accession>A0A4Y5Z613</accession>
<gene>
    <name evidence="2" type="ORF">FIV34_15895</name>
</gene>
<feature type="transmembrane region" description="Helical" evidence="1">
    <location>
        <begin position="47"/>
        <end position="66"/>
    </location>
</feature>
<dbReference type="Proteomes" id="UP000316093">
    <property type="component" value="Chromosome"/>
</dbReference>
<evidence type="ECO:0000313" key="3">
    <source>
        <dbReference type="Proteomes" id="UP000316093"/>
    </source>
</evidence>
<evidence type="ECO:0000256" key="1">
    <source>
        <dbReference type="SAM" id="Phobius"/>
    </source>
</evidence>
<proteinExistence type="predicted"/>
<dbReference type="EMBL" id="CP041046">
    <property type="protein sequence ID" value="QDE40584.1"/>
    <property type="molecule type" value="Genomic_DNA"/>
</dbReference>
<reference evidence="2 3" key="1">
    <citation type="submission" date="2019-06" db="EMBL/GenBank/DDBJ databases">
        <title>A complete genome sequence for Luteibacter pinisoli MAH-14.</title>
        <authorList>
            <person name="Baltrus D.A."/>
        </authorList>
    </citation>
    <scope>NUCLEOTIDE SEQUENCE [LARGE SCALE GENOMIC DNA]</scope>
    <source>
        <strain evidence="2 3">MAH-14</strain>
    </source>
</reference>